<keyword evidence="2" id="KW-1185">Reference proteome</keyword>
<sequence>PLAPTPIPCSSLPLLSILPAQKRGGSSLALTQLSSAVSHSQLGWRDTKSVQELPEVVKQTQSGAQEVAFQIICDAPDSCRSRKVN</sequence>
<protein>
    <submittedName>
        <fullName evidence="1">Uncharacterized protein</fullName>
    </submittedName>
</protein>
<reference evidence="1 2" key="1">
    <citation type="submission" date="2021-06" db="EMBL/GenBank/DDBJ databases">
        <authorList>
            <person name="Palmer J.M."/>
        </authorList>
    </citation>
    <scope>NUCLEOTIDE SEQUENCE [LARGE SCALE GENOMIC DNA]</scope>
    <source>
        <strain evidence="1 2">XC_2019</strain>
        <tissue evidence="1">Muscle</tissue>
    </source>
</reference>
<evidence type="ECO:0000313" key="2">
    <source>
        <dbReference type="Proteomes" id="UP001434883"/>
    </source>
</evidence>
<proteinExistence type="predicted"/>
<gene>
    <name evidence="1" type="ORF">XENOCAPTIV_028881</name>
</gene>
<organism evidence="1 2">
    <name type="scientific">Xenoophorus captivus</name>
    <dbReference type="NCBI Taxonomy" id="1517983"/>
    <lineage>
        <taxon>Eukaryota</taxon>
        <taxon>Metazoa</taxon>
        <taxon>Chordata</taxon>
        <taxon>Craniata</taxon>
        <taxon>Vertebrata</taxon>
        <taxon>Euteleostomi</taxon>
        <taxon>Actinopterygii</taxon>
        <taxon>Neopterygii</taxon>
        <taxon>Teleostei</taxon>
        <taxon>Neoteleostei</taxon>
        <taxon>Acanthomorphata</taxon>
        <taxon>Ovalentaria</taxon>
        <taxon>Atherinomorphae</taxon>
        <taxon>Cyprinodontiformes</taxon>
        <taxon>Goodeidae</taxon>
        <taxon>Xenoophorus</taxon>
    </lineage>
</organism>
<accession>A0ABV0S2Y0</accession>
<dbReference type="EMBL" id="JAHRIN010067299">
    <property type="protein sequence ID" value="MEQ2214266.1"/>
    <property type="molecule type" value="Genomic_DNA"/>
</dbReference>
<dbReference type="Proteomes" id="UP001434883">
    <property type="component" value="Unassembled WGS sequence"/>
</dbReference>
<comment type="caution">
    <text evidence="1">The sequence shown here is derived from an EMBL/GenBank/DDBJ whole genome shotgun (WGS) entry which is preliminary data.</text>
</comment>
<evidence type="ECO:0000313" key="1">
    <source>
        <dbReference type="EMBL" id="MEQ2214266.1"/>
    </source>
</evidence>
<name>A0ABV0S2Y0_9TELE</name>
<feature type="non-terminal residue" evidence="1">
    <location>
        <position position="1"/>
    </location>
</feature>